<evidence type="ECO:0000256" key="1">
    <source>
        <dbReference type="SAM" id="MobiDB-lite"/>
    </source>
</evidence>
<evidence type="ECO:0000313" key="2">
    <source>
        <dbReference type="EMBL" id="RVW97612.1"/>
    </source>
</evidence>
<proteinExistence type="predicted"/>
<feature type="compositionally biased region" description="Basic and acidic residues" evidence="1">
    <location>
        <begin position="55"/>
        <end position="64"/>
    </location>
</feature>
<dbReference type="EMBL" id="QGNW01000099">
    <property type="protein sequence ID" value="RVW97612.1"/>
    <property type="molecule type" value="Genomic_DNA"/>
</dbReference>
<comment type="caution">
    <text evidence="2">The sequence shown here is derived from an EMBL/GenBank/DDBJ whole genome shotgun (WGS) entry which is preliminary data.</text>
</comment>
<evidence type="ECO:0000313" key="3">
    <source>
        <dbReference type="Proteomes" id="UP000288805"/>
    </source>
</evidence>
<organism evidence="2 3">
    <name type="scientific">Vitis vinifera</name>
    <name type="common">Grape</name>
    <dbReference type="NCBI Taxonomy" id="29760"/>
    <lineage>
        <taxon>Eukaryota</taxon>
        <taxon>Viridiplantae</taxon>
        <taxon>Streptophyta</taxon>
        <taxon>Embryophyta</taxon>
        <taxon>Tracheophyta</taxon>
        <taxon>Spermatophyta</taxon>
        <taxon>Magnoliopsida</taxon>
        <taxon>eudicotyledons</taxon>
        <taxon>Gunneridae</taxon>
        <taxon>Pentapetalae</taxon>
        <taxon>rosids</taxon>
        <taxon>Vitales</taxon>
        <taxon>Vitaceae</taxon>
        <taxon>Viteae</taxon>
        <taxon>Vitis</taxon>
    </lineage>
</organism>
<feature type="region of interest" description="Disordered" evidence="1">
    <location>
        <begin position="39"/>
        <end position="83"/>
    </location>
</feature>
<dbReference type="AlphaFoldDB" id="A0A438ILL3"/>
<accession>A0A438ILL3</accession>
<name>A0A438ILL3_VITVI</name>
<sequence length="83" mass="8962">MKERSVLPALIEVLDGGWDFTVSVAVAGKEDDMQVREMGESTRHLAEAHMGTVGRKREEEDRSTAGKGSSAGAVGRTMEWRGG</sequence>
<reference evidence="2 3" key="1">
    <citation type="journal article" date="2018" name="PLoS Genet.">
        <title>Population sequencing reveals clonal diversity and ancestral inbreeding in the grapevine cultivar Chardonnay.</title>
        <authorList>
            <person name="Roach M.J."/>
            <person name="Johnson D.L."/>
            <person name="Bohlmann J."/>
            <person name="van Vuuren H.J."/>
            <person name="Jones S.J."/>
            <person name="Pretorius I.S."/>
            <person name="Schmidt S.A."/>
            <person name="Borneman A.R."/>
        </authorList>
    </citation>
    <scope>NUCLEOTIDE SEQUENCE [LARGE SCALE GENOMIC DNA]</scope>
    <source>
        <strain evidence="3">cv. Chardonnay</strain>
        <tissue evidence="2">Leaf</tissue>
    </source>
</reference>
<gene>
    <name evidence="2" type="ORF">CK203_046532</name>
</gene>
<dbReference type="Proteomes" id="UP000288805">
    <property type="component" value="Unassembled WGS sequence"/>
</dbReference>
<protein>
    <submittedName>
        <fullName evidence="2">Uncharacterized protein</fullName>
    </submittedName>
</protein>